<protein>
    <submittedName>
        <fullName evidence="1">Uncharacterized protein</fullName>
    </submittedName>
</protein>
<gene>
    <name evidence="1" type="ORF">C8N24_3501</name>
</gene>
<evidence type="ECO:0000313" key="2">
    <source>
        <dbReference type="Proteomes" id="UP000278962"/>
    </source>
</evidence>
<proteinExistence type="predicted"/>
<organism evidence="1 2">
    <name type="scientific">Solirubrobacter pauli</name>
    <dbReference type="NCBI Taxonomy" id="166793"/>
    <lineage>
        <taxon>Bacteria</taxon>
        <taxon>Bacillati</taxon>
        <taxon>Actinomycetota</taxon>
        <taxon>Thermoleophilia</taxon>
        <taxon>Solirubrobacterales</taxon>
        <taxon>Solirubrobacteraceae</taxon>
        <taxon>Solirubrobacter</taxon>
    </lineage>
</organism>
<name>A0A660LK85_9ACTN</name>
<keyword evidence="2" id="KW-1185">Reference proteome</keyword>
<accession>A0A660LK85</accession>
<dbReference type="Proteomes" id="UP000278962">
    <property type="component" value="Unassembled WGS sequence"/>
</dbReference>
<dbReference type="EMBL" id="RBIL01000001">
    <property type="protein sequence ID" value="RKQ93631.1"/>
    <property type="molecule type" value="Genomic_DNA"/>
</dbReference>
<reference evidence="1 2" key="1">
    <citation type="submission" date="2018-10" db="EMBL/GenBank/DDBJ databases">
        <title>Genomic Encyclopedia of Archaeal and Bacterial Type Strains, Phase II (KMG-II): from individual species to whole genera.</title>
        <authorList>
            <person name="Goeker M."/>
        </authorList>
    </citation>
    <scope>NUCLEOTIDE SEQUENCE [LARGE SCALE GENOMIC DNA]</scope>
    <source>
        <strain evidence="1 2">DSM 14954</strain>
    </source>
</reference>
<sequence>MDNDLVKRLAWSGLLAGTGALASIVTTRLAAVVFRRIFGEDPPE</sequence>
<dbReference type="RefSeq" id="WP_255526001.1">
    <property type="nucleotide sequence ID" value="NZ_RBIL01000001.1"/>
</dbReference>
<evidence type="ECO:0000313" key="1">
    <source>
        <dbReference type="EMBL" id="RKQ93631.1"/>
    </source>
</evidence>
<comment type="caution">
    <text evidence="1">The sequence shown here is derived from an EMBL/GenBank/DDBJ whole genome shotgun (WGS) entry which is preliminary data.</text>
</comment>
<dbReference type="AlphaFoldDB" id="A0A660LK85"/>